<dbReference type="EMBL" id="NAFL01000283">
    <property type="protein sequence ID" value="OSJ24033.1"/>
    <property type="molecule type" value="Genomic_DNA"/>
</dbReference>
<gene>
    <name evidence="5" type="ORF">BSZ19_43020</name>
</gene>
<comment type="cofactor">
    <cofactor evidence="1">
        <name>pyridoxal 5'-phosphate</name>
        <dbReference type="ChEBI" id="CHEBI:597326"/>
    </cofactor>
</comment>
<dbReference type="GO" id="GO:0008710">
    <property type="term" value="F:8-amino-7-oxononanoate synthase activity"/>
    <property type="evidence" value="ECO:0007669"/>
    <property type="project" value="TreeGrafter"/>
</dbReference>
<dbReference type="Proteomes" id="UP000193335">
    <property type="component" value="Unassembled WGS sequence"/>
</dbReference>
<sequence length="366" mass="38167">MPDFTSALYLGFAHPSASLPPWEALTLGRPAALAESAGGRALAQELTRLIGGEAGLLYPSTLHLFRDLFQVAAPKGTLILFDGASYPIARWGADGAAVNGIPIETFPHRDLIALERRVRQARRAGQRPLIVVDGLCPSCGRPAQLPALARLAADAGGRLVIDDTQAIGVLGREPSPIAPLGIGGGGTLAWYGLRSQATIVGASLAKAFGAPFAIVSGASTIMKQLAREGQTRIHTSAASAADVAAGQNAVTINRAQGEGRRARVVRLVEQLRKELEKLGLQSRSELPIPVQAIAMPSLRVAKAVLASLDEGCIYGLVTRSCLGGLPSLTLLITARHTTANISRAAAGLARAMDAASRAYHQRVEAA</sequence>
<dbReference type="SUPFAM" id="SSF53383">
    <property type="entry name" value="PLP-dependent transferases"/>
    <property type="match status" value="1"/>
</dbReference>
<evidence type="ECO:0000256" key="1">
    <source>
        <dbReference type="ARBA" id="ARBA00001933"/>
    </source>
</evidence>
<name>A0A1Y2JAJ4_BRAJP</name>
<dbReference type="AlphaFoldDB" id="A0A1Y2JAJ4"/>
<dbReference type="InterPro" id="IPR015422">
    <property type="entry name" value="PyrdxlP-dep_Trfase_small"/>
</dbReference>
<reference evidence="5 6" key="1">
    <citation type="submission" date="2017-03" db="EMBL/GenBank/DDBJ databases">
        <title>Whole genome sequences of fourteen strains of Bradyrhizobium canariense and one strain of Bradyrhizobium japonicum isolated from Lupinus (Papilionoideae: Genisteae) species in Algeria.</title>
        <authorList>
            <person name="Crovadore J."/>
            <person name="Chekireb D."/>
            <person name="Brachmann A."/>
            <person name="Chablais R."/>
            <person name="Cochard B."/>
            <person name="Lefort F."/>
        </authorList>
    </citation>
    <scope>NUCLEOTIDE SEQUENCE [LARGE SCALE GENOMIC DNA]</scope>
    <source>
        <strain evidence="5 6">UBMA197</strain>
    </source>
</reference>
<dbReference type="InterPro" id="IPR015421">
    <property type="entry name" value="PyrdxlP-dep_Trfase_major"/>
</dbReference>
<dbReference type="InterPro" id="IPR015424">
    <property type="entry name" value="PyrdxlP-dep_Trfase"/>
</dbReference>
<dbReference type="PANTHER" id="PTHR13693">
    <property type="entry name" value="CLASS II AMINOTRANSFERASE/8-AMINO-7-OXONONANOATE SYNTHASE"/>
    <property type="match status" value="1"/>
</dbReference>
<evidence type="ECO:0000313" key="6">
    <source>
        <dbReference type="Proteomes" id="UP000193335"/>
    </source>
</evidence>
<dbReference type="PANTHER" id="PTHR13693:SF100">
    <property type="entry name" value="8-AMINO-7-OXONONANOATE SYNTHASE"/>
    <property type="match status" value="1"/>
</dbReference>
<dbReference type="GO" id="GO:0030170">
    <property type="term" value="F:pyridoxal phosphate binding"/>
    <property type="evidence" value="ECO:0007669"/>
    <property type="project" value="InterPro"/>
</dbReference>
<comment type="caution">
    <text evidence="5">The sequence shown here is derived from an EMBL/GenBank/DDBJ whole genome shotgun (WGS) entry which is preliminary data.</text>
</comment>
<evidence type="ECO:0000256" key="2">
    <source>
        <dbReference type="ARBA" id="ARBA00022679"/>
    </source>
</evidence>
<dbReference type="Gene3D" id="3.90.1150.10">
    <property type="entry name" value="Aspartate Aminotransferase, domain 1"/>
    <property type="match status" value="1"/>
</dbReference>
<dbReference type="InterPro" id="IPR004839">
    <property type="entry name" value="Aminotransferase_I/II_large"/>
</dbReference>
<proteinExistence type="predicted"/>
<organism evidence="5 6">
    <name type="scientific">Bradyrhizobium japonicum</name>
    <dbReference type="NCBI Taxonomy" id="375"/>
    <lineage>
        <taxon>Bacteria</taxon>
        <taxon>Pseudomonadati</taxon>
        <taxon>Pseudomonadota</taxon>
        <taxon>Alphaproteobacteria</taxon>
        <taxon>Hyphomicrobiales</taxon>
        <taxon>Nitrobacteraceae</taxon>
        <taxon>Bradyrhizobium</taxon>
    </lineage>
</organism>
<keyword evidence="2" id="KW-0808">Transferase</keyword>
<evidence type="ECO:0000313" key="5">
    <source>
        <dbReference type="EMBL" id="OSJ24033.1"/>
    </source>
</evidence>
<feature type="domain" description="Aminotransferase class I/classII large" evidence="4">
    <location>
        <begin position="44"/>
        <end position="281"/>
    </location>
</feature>
<dbReference type="Pfam" id="PF00155">
    <property type="entry name" value="Aminotran_1_2"/>
    <property type="match status" value="1"/>
</dbReference>
<dbReference type="Gene3D" id="3.40.640.10">
    <property type="entry name" value="Type I PLP-dependent aspartate aminotransferase-like (Major domain)"/>
    <property type="match status" value="1"/>
</dbReference>
<protein>
    <recommendedName>
        <fullName evidence="4">Aminotransferase class I/classII large domain-containing protein</fullName>
    </recommendedName>
</protein>
<evidence type="ECO:0000259" key="4">
    <source>
        <dbReference type="Pfam" id="PF00155"/>
    </source>
</evidence>
<accession>A0A1Y2JAJ4</accession>
<dbReference type="GO" id="GO:0009102">
    <property type="term" value="P:biotin biosynthetic process"/>
    <property type="evidence" value="ECO:0007669"/>
    <property type="project" value="TreeGrafter"/>
</dbReference>
<evidence type="ECO:0000256" key="3">
    <source>
        <dbReference type="ARBA" id="ARBA00022898"/>
    </source>
</evidence>
<dbReference type="RefSeq" id="WP_049826461.1">
    <property type="nucleotide sequence ID" value="NZ_JANUDC010000001.1"/>
</dbReference>
<dbReference type="InterPro" id="IPR050087">
    <property type="entry name" value="AON_synthase_class-II"/>
</dbReference>
<keyword evidence="3" id="KW-0663">Pyridoxal phosphate</keyword>